<dbReference type="Proteomes" id="UP000076079">
    <property type="component" value="Chromosome"/>
</dbReference>
<dbReference type="GO" id="GO:0071555">
    <property type="term" value="P:cell wall organization"/>
    <property type="evidence" value="ECO:0007669"/>
    <property type="project" value="TreeGrafter"/>
</dbReference>
<dbReference type="AlphaFoldDB" id="A0A143PN59"/>
<organism evidence="4 5">
    <name type="scientific">Luteitalea pratensis</name>
    <dbReference type="NCBI Taxonomy" id="1855912"/>
    <lineage>
        <taxon>Bacteria</taxon>
        <taxon>Pseudomonadati</taxon>
        <taxon>Acidobacteriota</taxon>
        <taxon>Vicinamibacteria</taxon>
        <taxon>Vicinamibacterales</taxon>
        <taxon>Vicinamibacteraceae</taxon>
        <taxon>Luteitalea</taxon>
    </lineage>
</organism>
<dbReference type="PANTHER" id="PTHR30627">
    <property type="entry name" value="PEPTIDOGLYCAN D,D-TRANSPEPTIDASE"/>
    <property type="match status" value="1"/>
</dbReference>
<dbReference type="InterPro" id="IPR012338">
    <property type="entry name" value="Beta-lactam/transpept-like"/>
</dbReference>
<evidence type="ECO:0000313" key="4">
    <source>
        <dbReference type="EMBL" id="AMY09911.1"/>
    </source>
</evidence>
<dbReference type="NCBIfam" id="TIGR02669">
    <property type="entry name" value="SpoIID_LytB"/>
    <property type="match status" value="1"/>
</dbReference>
<dbReference type="GO" id="GO:0005886">
    <property type="term" value="C:plasma membrane"/>
    <property type="evidence" value="ECO:0007669"/>
    <property type="project" value="TreeGrafter"/>
</dbReference>
<dbReference type="SUPFAM" id="SSF56601">
    <property type="entry name" value="beta-lactamase/transpeptidase-like"/>
    <property type="match status" value="1"/>
</dbReference>
<feature type="domain" description="Penicillin-binding protein transpeptidase" evidence="2">
    <location>
        <begin position="68"/>
        <end position="159"/>
    </location>
</feature>
<evidence type="ECO:0000313" key="5">
    <source>
        <dbReference type="Proteomes" id="UP000076079"/>
    </source>
</evidence>
<dbReference type="InterPro" id="IPR001460">
    <property type="entry name" value="PCN-bd_Tpept"/>
</dbReference>
<dbReference type="KEGG" id="abac:LuPra_03138"/>
<feature type="domain" description="Sporulation stage II protein D amidase enhancer LytB N-terminal" evidence="3">
    <location>
        <begin position="305"/>
        <end position="385"/>
    </location>
</feature>
<feature type="compositionally biased region" description="Polar residues" evidence="1">
    <location>
        <begin position="27"/>
        <end position="36"/>
    </location>
</feature>
<feature type="compositionally biased region" description="Basic and acidic residues" evidence="1">
    <location>
        <begin position="17"/>
        <end position="26"/>
    </location>
</feature>
<dbReference type="InterPro" id="IPR013486">
    <property type="entry name" value="SpoIID/LytB"/>
</dbReference>
<dbReference type="InterPro" id="IPR050515">
    <property type="entry name" value="Beta-lactam/transpept"/>
</dbReference>
<dbReference type="Pfam" id="PF08486">
    <property type="entry name" value="SpoIID"/>
    <property type="match status" value="1"/>
</dbReference>
<accession>A0A143PN59</accession>
<dbReference type="EMBL" id="CP015136">
    <property type="protein sequence ID" value="AMY09911.1"/>
    <property type="molecule type" value="Genomic_DNA"/>
</dbReference>
<dbReference type="STRING" id="1855912.LuPra_03138"/>
<feature type="region of interest" description="Disordered" evidence="1">
    <location>
        <begin position="1"/>
        <end position="40"/>
    </location>
</feature>
<dbReference type="Gene3D" id="3.40.710.10">
    <property type="entry name" value="DD-peptidase/beta-lactamase superfamily"/>
    <property type="match status" value="1"/>
</dbReference>
<dbReference type="InterPro" id="IPR013693">
    <property type="entry name" value="SpoIID/LytB_N"/>
</dbReference>
<dbReference type="GO" id="GO:0030435">
    <property type="term" value="P:sporulation resulting in formation of a cellular spore"/>
    <property type="evidence" value="ECO:0007669"/>
    <property type="project" value="InterPro"/>
</dbReference>
<evidence type="ECO:0000259" key="3">
    <source>
        <dbReference type="Pfam" id="PF08486"/>
    </source>
</evidence>
<reference evidence="4 5" key="1">
    <citation type="journal article" date="2016" name="Genome Announc.">
        <title>First Complete Genome Sequence of a Subdivision 6 Acidobacterium Strain.</title>
        <authorList>
            <person name="Huang S."/>
            <person name="Vieira S."/>
            <person name="Bunk B."/>
            <person name="Riedel T."/>
            <person name="Sproer C."/>
            <person name="Overmann J."/>
        </authorList>
    </citation>
    <scope>NUCLEOTIDE SEQUENCE [LARGE SCALE GENOMIC DNA]</scope>
    <source>
        <strain evidence="5">DSM 100886 HEG_-6_39</strain>
    </source>
</reference>
<evidence type="ECO:0000259" key="2">
    <source>
        <dbReference type="Pfam" id="PF00905"/>
    </source>
</evidence>
<sequence length="754" mass="79902">MPASEGAVGPATRKRPSSLDEKRSDSRSNTVPSADDSTLPPDVLSRASWARVRWPGGAILDTNLPARIDEPVHAGSIFKLVVARAALAQGLVTARTRFVCPRRVEVQGRRADCVHPDLGRPLALDDALAYSCNHFFVRLAERLDRAGLTETLRRLSSGAVLITGEPAMPWMALGVEGPRAGMRTWARIALAAMAVDPDEPEGSAMIRRGAARAASEGTAVALADDTSYTLAKTGTTMGDSGVQEGRVVAWRPESAEAIVVRAPGVAGRDAARIARAVWDAATVSDEPRVRVGRTRDASDTDPAGRVDDLPLEAYVAGVVAAEGEQDMPSVALQALAVAARSYAIAPARRHTRDGYDVCDTTHCQVLGAATRWSREAAAQTRGVVLALGDTVVRVPYSASCSGVLSSPRELWGGDDATLTRTGPDPVGHTVDNWQGTAAADALYAALKEAGYRGDVLRGLRVVARTREGLPSRIALDGLAPAEIDASTFRHIVGRRLGWDVLKSHAWDVTRVGVGYRFTGRGKGHGAGLCLRGASVYAARGSSLTQVMSTYVPGASLISTRDQVVVRVPSQLMASAQRLRKETRALLAGTRVRLRVFTPRLVTIEVHPTVASYQRATGRAWWTSASTRAVAPDHRRTQADASVPRFRIDVAPRSNGALTAEALTGVLRHELVHVLTGPLLVDAPAWVAEGLATEGGRLDTSTREPSHVAGPCPSDALVVQPGSLETMRDAYARAGACLNAALPGGLASWRTLVAP</sequence>
<dbReference type="OrthoDB" id="9794671at2"/>
<reference evidence="5" key="2">
    <citation type="submission" date="2016-04" db="EMBL/GenBank/DDBJ databases">
        <title>First Complete Genome Sequence of a Subdivision 6 Acidobacterium.</title>
        <authorList>
            <person name="Huang S."/>
            <person name="Vieira S."/>
            <person name="Bunk B."/>
            <person name="Riedel T."/>
            <person name="Sproeer C."/>
            <person name="Overmann J."/>
        </authorList>
    </citation>
    <scope>NUCLEOTIDE SEQUENCE [LARGE SCALE GENOMIC DNA]</scope>
    <source>
        <strain evidence="5">DSM 100886 HEG_-6_39</strain>
    </source>
</reference>
<dbReference type="Pfam" id="PF00905">
    <property type="entry name" value="Transpeptidase"/>
    <property type="match status" value="1"/>
</dbReference>
<evidence type="ECO:0000256" key="1">
    <source>
        <dbReference type="SAM" id="MobiDB-lite"/>
    </source>
</evidence>
<protein>
    <recommendedName>
        <fullName evidence="6">Sporulation stage II protein D amidase enhancer LytB N-terminal domain-containing protein</fullName>
    </recommendedName>
</protein>
<name>A0A143PN59_LUTPR</name>
<evidence type="ECO:0008006" key="6">
    <source>
        <dbReference type="Google" id="ProtNLM"/>
    </source>
</evidence>
<dbReference type="GO" id="GO:0008658">
    <property type="term" value="F:penicillin binding"/>
    <property type="evidence" value="ECO:0007669"/>
    <property type="project" value="InterPro"/>
</dbReference>
<gene>
    <name evidence="4" type="ORF">LuPra_03138</name>
</gene>
<proteinExistence type="predicted"/>
<keyword evidence="5" id="KW-1185">Reference proteome</keyword>